<keyword evidence="2" id="KW-1185">Reference proteome</keyword>
<dbReference type="Proteomes" id="UP000595437">
    <property type="component" value="Chromosome 16"/>
</dbReference>
<organism evidence="1 2">
    <name type="scientific">Caligus rogercresseyi</name>
    <name type="common">Sea louse</name>
    <dbReference type="NCBI Taxonomy" id="217165"/>
    <lineage>
        <taxon>Eukaryota</taxon>
        <taxon>Metazoa</taxon>
        <taxon>Ecdysozoa</taxon>
        <taxon>Arthropoda</taxon>
        <taxon>Crustacea</taxon>
        <taxon>Multicrustacea</taxon>
        <taxon>Hexanauplia</taxon>
        <taxon>Copepoda</taxon>
        <taxon>Siphonostomatoida</taxon>
        <taxon>Caligidae</taxon>
        <taxon>Caligus</taxon>
    </lineage>
</organism>
<proteinExistence type="predicted"/>
<evidence type="ECO:0000313" key="1">
    <source>
        <dbReference type="EMBL" id="QQP36598.1"/>
    </source>
</evidence>
<reference evidence="2" key="1">
    <citation type="submission" date="2021-01" db="EMBL/GenBank/DDBJ databases">
        <title>Caligus Genome Assembly.</title>
        <authorList>
            <person name="Gallardo-Escarate C."/>
        </authorList>
    </citation>
    <scope>NUCLEOTIDE SEQUENCE [LARGE SCALE GENOMIC DNA]</scope>
</reference>
<accession>A0A7T8GRR1</accession>
<gene>
    <name evidence="1" type="ORF">FKW44_021747</name>
</gene>
<protein>
    <submittedName>
        <fullName evidence="1">Peptide chain release factor 1</fullName>
    </submittedName>
</protein>
<name>A0A7T8GRR1_CALRO</name>
<dbReference type="EMBL" id="CP045905">
    <property type="protein sequence ID" value="QQP36598.1"/>
    <property type="molecule type" value="Genomic_DNA"/>
</dbReference>
<sequence length="82" mass="9292">MNLVCFLTFDISQVSFKHLFRLRSSSPLGFISHGCEGRGFICYILSLKRPRWTGGQHDQQCRSNDSQSLKDRYILPGATNGP</sequence>
<dbReference type="AlphaFoldDB" id="A0A7T8GRR1"/>
<evidence type="ECO:0000313" key="2">
    <source>
        <dbReference type="Proteomes" id="UP000595437"/>
    </source>
</evidence>